<keyword evidence="1" id="KW-0472">Membrane</keyword>
<feature type="transmembrane region" description="Helical" evidence="1">
    <location>
        <begin position="12"/>
        <end position="30"/>
    </location>
</feature>
<evidence type="ECO:0000259" key="2">
    <source>
        <dbReference type="Pfam" id="PF12146"/>
    </source>
</evidence>
<protein>
    <submittedName>
        <fullName evidence="3">Alpha/beta hydrolase</fullName>
    </submittedName>
</protein>
<keyword evidence="1" id="KW-0812">Transmembrane</keyword>
<dbReference type="PANTHER" id="PTHR12277:SF81">
    <property type="entry name" value="PROTEIN ABHD13"/>
    <property type="match status" value="1"/>
</dbReference>
<evidence type="ECO:0000313" key="4">
    <source>
        <dbReference type="Proteomes" id="UP000290204"/>
    </source>
</evidence>
<dbReference type="Gene3D" id="3.40.50.1820">
    <property type="entry name" value="alpha/beta hydrolase"/>
    <property type="match status" value="1"/>
</dbReference>
<sequence>MQAKTKRRIKGAVKLLIILYCGIGIALWYLQDSIFLQPKKLKAGYAYQFKQHFEELNIPVNENEVMHAVKLFPADTANCKGLVLYFHGNKENITHYADAATVLTSYGYEVWMLEYPGFGKATGVFNENRLYSDAAALYKLAAKKYAADSITIYGRSLGTAVATELAGYAACKQLILETPYYSMTELAGAHFPMYPTASIIRYHFPLYEFLPQVKVPVTIFHGTADGVIPYKHAARLKPLLKKTDVFITIENGSHNNLAAYELYNKKLDSLLQ</sequence>
<name>A0A4Q1CNB4_9BACT</name>
<dbReference type="PANTHER" id="PTHR12277">
    <property type="entry name" value="ALPHA/BETA HYDROLASE DOMAIN-CONTAINING PROTEIN"/>
    <property type="match status" value="1"/>
</dbReference>
<dbReference type="InterPro" id="IPR022742">
    <property type="entry name" value="Hydrolase_4"/>
</dbReference>
<keyword evidence="1" id="KW-1133">Transmembrane helix</keyword>
<evidence type="ECO:0000313" key="3">
    <source>
        <dbReference type="EMBL" id="RXK62608.1"/>
    </source>
</evidence>
<dbReference type="InterPro" id="IPR029058">
    <property type="entry name" value="AB_hydrolase_fold"/>
</dbReference>
<keyword evidence="4" id="KW-1185">Reference proteome</keyword>
<dbReference type="SUPFAM" id="SSF53474">
    <property type="entry name" value="alpha/beta-Hydrolases"/>
    <property type="match status" value="1"/>
</dbReference>
<dbReference type="EMBL" id="SDHW01000001">
    <property type="protein sequence ID" value="RXK62608.1"/>
    <property type="molecule type" value="Genomic_DNA"/>
</dbReference>
<dbReference type="RefSeq" id="WP_129129979.1">
    <property type="nucleotide sequence ID" value="NZ_SDHW01000001.1"/>
</dbReference>
<feature type="domain" description="Serine aminopeptidase S33" evidence="2">
    <location>
        <begin position="79"/>
        <end position="185"/>
    </location>
</feature>
<comment type="caution">
    <text evidence="3">The sequence shown here is derived from an EMBL/GenBank/DDBJ whole genome shotgun (WGS) entry which is preliminary data.</text>
</comment>
<accession>A0A4Q1CNB4</accession>
<proteinExistence type="predicted"/>
<keyword evidence="3" id="KW-0378">Hydrolase</keyword>
<dbReference type="AlphaFoldDB" id="A0A4Q1CNB4"/>
<dbReference type="OrthoDB" id="9777090at2"/>
<dbReference type="GO" id="GO:0016787">
    <property type="term" value="F:hydrolase activity"/>
    <property type="evidence" value="ECO:0007669"/>
    <property type="project" value="UniProtKB-KW"/>
</dbReference>
<organism evidence="3 4">
    <name type="scientific">Lacibacter luteus</name>
    <dbReference type="NCBI Taxonomy" id="2508719"/>
    <lineage>
        <taxon>Bacteria</taxon>
        <taxon>Pseudomonadati</taxon>
        <taxon>Bacteroidota</taxon>
        <taxon>Chitinophagia</taxon>
        <taxon>Chitinophagales</taxon>
        <taxon>Chitinophagaceae</taxon>
        <taxon>Lacibacter</taxon>
    </lineage>
</organism>
<reference evidence="3 4" key="1">
    <citation type="submission" date="2019-01" db="EMBL/GenBank/DDBJ databases">
        <title>Lacibacter sp. strain TTM-7.</title>
        <authorList>
            <person name="Chen W.-M."/>
        </authorList>
    </citation>
    <scope>NUCLEOTIDE SEQUENCE [LARGE SCALE GENOMIC DNA]</scope>
    <source>
        <strain evidence="3 4">TTM-7</strain>
    </source>
</reference>
<gene>
    <name evidence="3" type="ORF">ESA94_06310</name>
</gene>
<dbReference type="Proteomes" id="UP000290204">
    <property type="component" value="Unassembled WGS sequence"/>
</dbReference>
<evidence type="ECO:0000256" key="1">
    <source>
        <dbReference type="SAM" id="Phobius"/>
    </source>
</evidence>
<dbReference type="Pfam" id="PF12146">
    <property type="entry name" value="Hydrolase_4"/>
    <property type="match status" value="1"/>
</dbReference>